<proteinExistence type="predicted"/>
<gene>
    <name evidence="2" type="ORF">ALECFALPRED_000169</name>
</gene>
<dbReference type="Proteomes" id="UP000664203">
    <property type="component" value="Unassembled WGS sequence"/>
</dbReference>
<sequence>MRYTVATLLSAATFSLCAFARPPPPQPVASSTPLVKRYASGWCGVHVTQYQKNEGPTDTPTGNSEYRLTVALYDALQDNMGGAALLDAAGGVYEGIDSGLPDVFEVEVGANDAQPVRFLYNGQAWSSDQGQCSVGGYNGGLRNMDCGFNC</sequence>
<accession>A0A8H3EGC1</accession>
<dbReference type="OrthoDB" id="2119228at2759"/>
<keyword evidence="1" id="KW-0732">Signal</keyword>
<evidence type="ECO:0000313" key="2">
    <source>
        <dbReference type="EMBL" id="CAF9905172.1"/>
    </source>
</evidence>
<name>A0A8H3EGC1_9LECA</name>
<dbReference type="EMBL" id="CAJPDR010000010">
    <property type="protein sequence ID" value="CAF9905172.1"/>
    <property type="molecule type" value="Genomic_DNA"/>
</dbReference>
<evidence type="ECO:0000256" key="1">
    <source>
        <dbReference type="SAM" id="SignalP"/>
    </source>
</evidence>
<feature type="signal peptide" evidence="1">
    <location>
        <begin position="1"/>
        <end position="20"/>
    </location>
</feature>
<reference evidence="2" key="1">
    <citation type="submission" date="2021-03" db="EMBL/GenBank/DDBJ databases">
        <authorList>
            <person name="Tagirdzhanova G."/>
        </authorList>
    </citation>
    <scope>NUCLEOTIDE SEQUENCE</scope>
</reference>
<evidence type="ECO:0000313" key="3">
    <source>
        <dbReference type="Proteomes" id="UP000664203"/>
    </source>
</evidence>
<keyword evidence="3" id="KW-1185">Reference proteome</keyword>
<protein>
    <submittedName>
        <fullName evidence="2">Uncharacterized protein</fullName>
    </submittedName>
</protein>
<dbReference type="AlphaFoldDB" id="A0A8H3EGC1"/>
<feature type="chain" id="PRO_5034995196" evidence="1">
    <location>
        <begin position="21"/>
        <end position="150"/>
    </location>
</feature>
<comment type="caution">
    <text evidence="2">The sequence shown here is derived from an EMBL/GenBank/DDBJ whole genome shotgun (WGS) entry which is preliminary data.</text>
</comment>
<organism evidence="2 3">
    <name type="scientific">Alectoria fallacina</name>
    <dbReference type="NCBI Taxonomy" id="1903189"/>
    <lineage>
        <taxon>Eukaryota</taxon>
        <taxon>Fungi</taxon>
        <taxon>Dikarya</taxon>
        <taxon>Ascomycota</taxon>
        <taxon>Pezizomycotina</taxon>
        <taxon>Lecanoromycetes</taxon>
        <taxon>OSLEUM clade</taxon>
        <taxon>Lecanoromycetidae</taxon>
        <taxon>Lecanorales</taxon>
        <taxon>Lecanorineae</taxon>
        <taxon>Parmeliaceae</taxon>
        <taxon>Alectoria</taxon>
    </lineage>
</organism>